<dbReference type="PANTHER" id="PTHR43790">
    <property type="entry name" value="CARBOHYDRATE TRANSPORT ATP-BINDING PROTEIN MG119-RELATED"/>
    <property type="match status" value="1"/>
</dbReference>
<evidence type="ECO:0000256" key="3">
    <source>
        <dbReference type="ARBA" id="ARBA00022741"/>
    </source>
</evidence>
<dbReference type="InterPro" id="IPR003439">
    <property type="entry name" value="ABC_transporter-like_ATP-bd"/>
</dbReference>
<dbReference type="RefSeq" id="WP_344304778.1">
    <property type="nucleotide sequence ID" value="NZ_BAAAQQ010000013.1"/>
</dbReference>
<evidence type="ECO:0000256" key="4">
    <source>
        <dbReference type="ARBA" id="ARBA00022840"/>
    </source>
</evidence>
<name>A0ABP5KGJ7_9ACTN</name>
<keyword evidence="1" id="KW-0813">Transport</keyword>
<gene>
    <name evidence="7" type="ORF">GCM10009843_31760</name>
</gene>
<dbReference type="Proteomes" id="UP001500575">
    <property type="component" value="Unassembled WGS sequence"/>
</dbReference>
<dbReference type="Pfam" id="PF00005">
    <property type="entry name" value="ABC_tran"/>
    <property type="match status" value="1"/>
</dbReference>
<keyword evidence="8" id="KW-1185">Reference proteome</keyword>
<evidence type="ECO:0000256" key="1">
    <source>
        <dbReference type="ARBA" id="ARBA00022448"/>
    </source>
</evidence>
<dbReference type="InterPro" id="IPR050107">
    <property type="entry name" value="ABC_carbohydrate_import_ATPase"/>
</dbReference>
<evidence type="ECO:0000313" key="7">
    <source>
        <dbReference type="EMBL" id="GAA2129792.1"/>
    </source>
</evidence>
<keyword evidence="2" id="KW-0677">Repeat</keyword>
<reference evidence="8" key="1">
    <citation type="journal article" date="2019" name="Int. J. Syst. Evol. Microbiol.">
        <title>The Global Catalogue of Microorganisms (GCM) 10K type strain sequencing project: providing services to taxonomists for standard genome sequencing and annotation.</title>
        <authorList>
            <consortium name="The Broad Institute Genomics Platform"/>
            <consortium name="The Broad Institute Genome Sequencing Center for Infectious Disease"/>
            <person name="Wu L."/>
            <person name="Ma J."/>
        </authorList>
    </citation>
    <scope>NUCLEOTIDE SEQUENCE [LARGE SCALE GENOMIC DNA]</scope>
    <source>
        <strain evidence="8">JCM 16021</strain>
    </source>
</reference>
<dbReference type="PANTHER" id="PTHR43790:SF9">
    <property type="entry name" value="GALACTOFURANOSE TRANSPORTER ATP-BINDING PROTEIN YTFR"/>
    <property type="match status" value="1"/>
</dbReference>
<evidence type="ECO:0000313" key="8">
    <source>
        <dbReference type="Proteomes" id="UP001500575"/>
    </source>
</evidence>
<feature type="domain" description="ABC transporter" evidence="6">
    <location>
        <begin position="16"/>
        <end position="249"/>
    </location>
</feature>
<proteinExistence type="predicted"/>
<organism evidence="7 8">
    <name type="scientific">Nocardioides bigeumensis</name>
    <dbReference type="NCBI Taxonomy" id="433657"/>
    <lineage>
        <taxon>Bacteria</taxon>
        <taxon>Bacillati</taxon>
        <taxon>Actinomycetota</taxon>
        <taxon>Actinomycetes</taxon>
        <taxon>Propionibacteriales</taxon>
        <taxon>Nocardioidaceae</taxon>
        <taxon>Nocardioides</taxon>
    </lineage>
</organism>
<dbReference type="EMBL" id="BAAAQQ010000013">
    <property type="protein sequence ID" value="GAA2129792.1"/>
    <property type="molecule type" value="Genomic_DNA"/>
</dbReference>
<comment type="caution">
    <text evidence="7">The sequence shown here is derived from an EMBL/GenBank/DDBJ whole genome shotgun (WGS) entry which is preliminary data.</text>
</comment>
<evidence type="ECO:0000256" key="5">
    <source>
        <dbReference type="SAM" id="MobiDB-lite"/>
    </source>
</evidence>
<dbReference type="InterPro" id="IPR027417">
    <property type="entry name" value="P-loop_NTPase"/>
</dbReference>
<dbReference type="Gene3D" id="3.40.50.300">
    <property type="entry name" value="P-loop containing nucleotide triphosphate hydrolases"/>
    <property type="match status" value="1"/>
</dbReference>
<dbReference type="PROSITE" id="PS50893">
    <property type="entry name" value="ABC_TRANSPORTER_2"/>
    <property type="match status" value="1"/>
</dbReference>
<keyword evidence="4" id="KW-0067">ATP-binding</keyword>
<evidence type="ECO:0000256" key="2">
    <source>
        <dbReference type="ARBA" id="ARBA00022737"/>
    </source>
</evidence>
<evidence type="ECO:0000259" key="6">
    <source>
        <dbReference type="PROSITE" id="PS50893"/>
    </source>
</evidence>
<feature type="region of interest" description="Disordered" evidence="5">
    <location>
        <begin position="1"/>
        <end position="22"/>
    </location>
</feature>
<dbReference type="SUPFAM" id="SSF52540">
    <property type="entry name" value="P-loop containing nucleoside triphosphate hydrolases"/>
    <property type="match status" value="1"/>
</dbReference>
<protein>
    <recommendedName>
        <fullName evidence="6">ABC transporter domain-containing protein</fullName>
    </recommendedName>
</protein>
<accession>A0ABP5KGJ7</accession>
<keyword evidence="3" id="KW-0547">Nucleotide-binding</keyword>
<sequence>MQQRDERHTTTPGPALRAVGLSKQADRRPVLCDIDITVVGGEVHGVAGEHRAGSMLVRLLTGAEQADTGRIEVAGVALDPADPEQAQRAGVWAVAEQTHLAPEQTVEAVLGAGSGPGRLVETSRRSRDAGAFLRGLGVGHLEPGSPVGLLSRGDQRLVEVARAAYQRAVVVVLDHPETGLEEREVDLLHQVLGRLVARGTALLYVTSSARDVFDICDSLTLLVPERAGGAASVHLDRLVPPREDTVASWPAAAFVRSGSA</sequence>